<name>A0AAD4DRV2_9AGAM</name>
<evidence type="ECO:0000313" key="2">
    <source>
        <dbReference type="EMBL" id="KAG1888920.1"/>
    </source>
</evidence>
<comment type="caution">
    <text evidence="2">The sequence shown here is derived from an EMBL/GenBank/DDBJ whole genome shotgun (WGS) entry which is preliminary data.</text>
</comment>
<dbReference type="Proteomes" id="UP001195769">
    <property type="component" value="Unassembled WGS sequence"/>
</dbReference>
<dbReference type="RefSeq" id="XP_041217239.1">
    <property type="nucleotide sequence ID" value="XM_041376202.1"/>
</dbReference>
<evidence type="ECO:0000256" key="1">
    <source>
        <dbReference type="SAM" id="MobiDB-lite"/>
    </source>
</evidence>
<dbReference type="AlphaFoldDB" id="A0AAD4DRV2"/>
<gene>
    <name evidence="2" type="ORF">F5891DRAFT_966004</name>
</gene>
<feature type="compositionally biased region" description="Polar residues" evidence="1">
    <location>
        <begin position="1"/>
        <end position="11"/>
    </location>
</feature>
<reference evidence="2" key="1">
    <citation type="journal article" date="2020" name="New Phytol.">
        <title>Comparative genomics reveals dynamic genome evolution in host specialist ectomycorrhizal fungi.</title>
        <authorList>
            <person name="Lofgren L.A."/>
            <person name="Nguyen N.H."/>
            <person name="Vilgalys R."/>
            <person name="Ruytinx J."/>
            <person name="Liao H.L."/>
            <person name="Branco S."/>
            <person name="Kuo A."/>
            <person name="LaButti K."/>
            <person name="Lipzen A."/>
            <person name="Andreopoulos W."/>
            <person name="Pangilinan J."/>
            <person name="Riley R."/>
            <person name="Hundley H."/>
            <person name="Na H."/>
            <person name="Barry K."/>
            <person name="Grigoriev I.V."/>
            <person name="Stajich J.E."/>
            <person name="Kennedy P.G."/>
        </authorList>
    </citation>
    <scope>NUCLEOTIDE SEQUENCE</scope>
    <source>
        <strain evidence="2">FC203</strain>
    </source>
</reference>
<proteinExistence type="predicted"/>
<evidence type="ECO:0000313" key="3">
    <source>
        <dbReference type="Proteomes" id="UP001195769"/>
    </source>
</evidence>
<protein>
    <submittedName>
        <fullName evidence="2">Uncharacterized protein</fullName>
    </submittedName>
</protein>
<feature type="region of interest" description="Disordered" evidence="1">
    <location>
        <begin position="53"/>
        <end position="85"/>
    </location>
</feature>
<sequence length="106" mass="11615">MKKADSQSSRQEPGRKSFFSIVEPDTHTIPQLGPPVPDKKSFYAHATTATLNDRMDNSSRHIPGTVPNEPDRHKKRAAENPSGCMFSDSSLTSTVILACINHPNIA</sequence>
<accession>A0AAD4DRV2</accession>
<dbReference type="GeneID" id="64670500"/>
<feature type="region of interest" description="Disordered" evidence="1">
    <location>
        <begin position="1"/>
        <end position="38"/>
    </location>
</feature>
<organism evidence="2 3">
    <name type="scientific">Suillus fuscotomentosus</name>
    <dbReference type="NCBI Taxonomy" id="1912939"/>
    <lineage>
        <taxon>Eukaryota</taxon>
        <taxon>Fungi</taxon>
        <taxon>Dikarya</taxon>
        <taxon>Basidiomycota</taxon>
        <taxon>Agaricomycotina</taxon>
        <taxon>Agaricomycetes</taxon>
        <taxon>Agaricomycetidae</taxon>
        <taxon>Boletales</taxon>
        <taxon>Suillineae</taxon>
        <taxon>Suillaceae</taxon>
        <taxon>Suillus</taxon>
    </lineage>
</organism>
<keyword evidence="3" id="KW-1185">Reference proteome</keyword>
<dbReference type="EMBL" id="JABBWK010000174">
    <property type="protein sequence ID" value="KAG1888920.1"/>
    <property type="molecule type" value="Genomic_DNA"/>
</dbReference>